<name>A0ABR7UQH9_9FLAO</name>
<keyword evidence="4" id="KW-1003">Cell membrane</keyword>
<dbReference type="Gene3D" id="3.30.70.1430">
    <property type="entry name" value="Multidrug efflux transporter AcrB pore domain"/>
    <property type="match status" value="2"/>
</dbReference>
<dbReference type="InterPro" id="IPR001036">
    <property type="entry name" value="Acrflvin-R"/>
</dbReference>
<dbReference type="InterPro" id="IPR027463">
    <property type="entry name" value="AcrB_DN_DC_subdom"/>
</dbReference>
<dbReference type="Proteomes" id="UP000661715">
    <property type="component" value="Unassembled WGS sequence"/>
</dbReference>
<dbReference type="Pfam" id="PF00873">
    <property type="entry name" value="ACR_tran"/>
    <property type="match status" value="1"/>
</dbReference>
<dbReference type="Gene3D" id="3.30.70.1440">
    <property type="entry name" value="Multidrug efflux transporter AcrB pore domain"/>
    <property type="match status" value="1"/>
</dbReference>
<proteinExistence type="inferred from homology"/>
<keyword evidence="10" id="KW-1185">Reference proteome</keyword>
<dbReference type="PRINTS" id="PR00702">
    <property type="entry name" value="ACRIFLAVINRP"/>
</dbReference>
<feature type="transmembrane region" description="Helical" evidence="8">
    <location>
        <begin position="533"/>
        <end position="551"/>
    </location>
</feature>
<feature type="transmembrane region" description="Helical" evidence="8">
    <location>
        <begin position="393"/>
        <end position="414"/>
    </location>
</feature>
<feature type="transmembrane region" description="Helical" evidence="8">
    <location>
        <begin position="478"/>
        <end position="501"/>
    </location>
</feature>
<evidence type="ECO:0000256" key="1">
    <source>
        <dbReference type="ARBA" id="ARBA00004651"/>
    </source>
</evidence>
<evidence type="ECO:0000256" key="2">
    <source>
        <dbReference type="ARBA" id="ARBA00010942"/>
    </source>
</evidence>
<feature type="transmembrane region" description="Helical" evidence="8">
    <location>
        <begin position="434"/>
        <end position="458"/>
    </location>
</feature>
<feature type="transmembrane region" description="Helical" evidence="8">
    <location>
        <begin position="868"/>
        <end position="887"/>
    </location>
</feature>
<protein>
    <submittedName>
        <fullName evidence="9">CusA/CzcA family heavy metal efflux RND transporter</fullName>
    </submittedName>
</protein>
<feature type="transmembrane region" description="Helical" evidence="8">
    <location>
        <begin position="363"/>
        <end position="381"/>
    </location>
</feature>
<keyword evidence="3" id="KW-0813">Transport</keyword>
<feature type="transmembrane region" description="Helical" evidence="8">
    <location>
        <begin position="894"/>
        <end position="914"/>
    </location>
</feature>
<feature type="transmembrane region" description="Helical" evidence="8">
    <location>
        <begin position="340"/>
        <end position="356"/>
    </location>
</feature>
<dbReference type="PANTHER" id="PTHR32063">
    <property type="match status" value="1"/>
</dbReference>
<dbReference type="PANTHER" id="PTHR32063:SF12">
    <property type="entry name" value="CATION EFFLUX SYSTEM PROTEIN"/>
    <property type="match status" value="1"/>
</dbReference>
<sequence length="1029" mass="114742">MQKFVQNIVSFSLKNSLIIFFMTAALFIGGVYSYIHTPIEAFPDVTNTRARIITQWPGRSAEEVEKFITLPITNAMNTIPKKAEVRSISLFGLSVVTVLFNDDVDDFYAQQYASNRMNNIDLPDGSDPQIDPPSGATGEIFRYVIKSDLPIKEVTALQDWIIERELVSVPGVADVVSFGGEEKTFEIKINPSELNNYDISALDVFDAVSKSNINVGGDVIQRGNQAYVVRGVGLIDKVEDIGNILIKTVGNTPILVKHVADVSISAKPRLGQAGLDNDSDVVEGIVIMLRGENPGDVIKKLRARVDELNERILPSNVKIVPFIDRTELVNHTVHTVSKNLVEGVLLVSLIVFIFLYNWRTTVIVASVIPLAFLFAIIMLRIQGLPANLISMGALDFGLLLEGTLVIVETVFVSLETKAHKIGMERFNKMSKMGLIKKSVGSVATYIFFALIILIVALLPIFSFQKVEGKMFSPLAFTLGYALLGSLILCLTYVPAMCKVLLTKNIVERENKISRFFRENLYKLFQWSTKYRKATIILFLTLLAVCMGRFAFYGSEFIPKLNEGAIYLRATLPNSINLDESVRLTQEMKKSISQFDEVKFILSQTGRPNDGTDPTGFFNIEFHIELKSESEWKRKITKNELIAEMKEKLEIYPGINFGFSQPIQDNVEEYVAGVKSPLVIKVFGNDLFELETMAQEVANSIKYVKGIEDVNVYKNIGLPELRIQLHDEKMARYAITTADAQAVIAMAIGGQAASTFYDDEKMFDIRIRFQKEYRDSKEKIEKILIPTMDGKRIPLKEIATIDYKTGPTFIYREGNSRYIAIGFNIAGRDLGSTIAEAQKKVAKDVKLPKVNVMKWAGEFESKERATTQLAFIVPVVLVLILFLLYFNFDNFKDTLIAVSTMPYAFIGGFISLWITDTVFGISAGIGFIILFGVSAIDSIVLIGVIKENLAKRMPLKEAIRNGVYNRIRPIVMIALMGSLGLLPAALSTGMGSEIQKPLAIMIVGGLIVCMILSLTVLPQVFYLSYRNSKK</sequence>
<evidence type="ECO:0000256" key="4">
    <source>
        <dbReference type="ARBA" id="ARBA00022475"/>
    </source>
</evidence>
<keyword evidence="5 8" id="KW-0812">Transmembrane</keyword>
<feature type="transmembrane region" description="Helical" evidence="8">
    <location>
        <begin position="965"/>
        <end position="985"/>
    </location>
</feature>
<evidence type="ECO:0000256" key="6">
    <source>
        <dbReference type="ARBA" id="ARBA00022989"/>
    </source>
</evidence>
<dbReference type="SUPFAM" id="SSF82714">
    <property type="entry name" value="Multidrug efflux transporter AcrB TolC docking domain, DN and DC subdomains"/>
    <property type="match status" value="2"/>
</dbReference>
<feature type="transmembrane region" description="Helical" evidence="8">
    <location>
        <begin position="920"/>
        <end position="944"/>
    </location>
</feature>
<dbReference type="InterPro" id="IPR004763">
    <property type="entry name" value="CusA-like"/>
</dbReference>
<evidence type="ECO:0000313" key="9">
    <source>
        <dbReference type="EMBL" id="MBD0725126.1"/>
    </source>
</evidence>
<evidence type="ECO:0000256" key="8">
    <source>
        <dbReference type="SAM" id="Phobius"/>
    </source>
</evidence>
<comment type="subcellular location">
    <subcellularLocation>
        <location evidence="1">Cell membrane</location>
        <topology evidence="1">Multi-pass membrane protein</topology>
    </subcellularLocation>
</comment>
<accession>A0ABR7UQH9</accession>
<gene>
    <name evidence="9" type="ORF">B6A10_08040</name>
</gene>
<dbReference type="SUPFAM" id="SSF82866">
    <property type="entry name" value="Multidrug efflux transporter AcrB transmembrane domain"/>
    <property type="match status" value="2"/>
</dbReference>
<comment type="similarity">
    <text evidence="2">Belongs to the resistance-nodulation-cell division (RND) (TC 2.A.6) family.</text>
</comment>
<organism evidence="9 10">
    <name type="scientific">Flavobacterium pokkalii</name>
    <dbReference type="NCBI Taxonomy" id="1940408"/>
    <lineage>
        <taxon>Bacteria</taxon>
        <taxon>Pseudomonadati</taxon>
        <taxon>Bacteroidota</taxon>
        <taxon>Flavobacteriia</taxon>
        <taxon>Flavobacteriales</taxon>
        <taxon>Flavobacteriaceae</taxon>
        <taxon>Flavobacterium</taxon>
    </lineage>
</organism>
<feature type="transmembrane region" description="Helical" evidence="8">
    <location>
        <begin position="997"/>
        <end position="1024"/>
    </location>
</feature>
<feature type="transmembrane region" description="Helical" evidence="8">
    <location>
        <begin position="12"/>
        <end position="35"/>
    </location>
</feature>
<dbReference type="RefSeq" id="WP_188220457.1">
    <property type="nucleotide sequence ID" value="NZ_NASZ01000009.1"/>
</dbReference>
<evidence type="ECO:0000256" key="7">
    <source>
        <dbReference type="ARBA" id="ARBA00023136"/>
    </source>
</evidence>
<dbReference type="Gene3D" id="1.20.1640.10">
    <property type="entry name" value="Multidrug efflux transporter AcrB transmembrane domain"/>
    <property type="match status" value="2"/>
</dbReference>
<dbReference type="SUPFAM" id="SSF82693">
    <property type="entry name" value="Multidrug efflux transporter AcrB pore domain, PN1, PN2, PC1 and PC2 subdomains"/>
    <property type="match status" value="3"/>
</dbReference>
<dbReference type="Gene3D" id="3.30.70.1320">
    <property type="entry name" value="Multidrug efflux transporter AcrB pore domain like"/>
    <property type="match status" value="1"/>
</dbReference>
<keyword evidence="6 8" id="KW-1133">Transmembrane helix</keyword>
<dbReference type="NCBIfam" id="TIGR00914">
    <property type="entry name" value="2A0601"/>
    <property type="match status" value="1"/>
</dbReference>
<dbReference type="Gene3D" id="3.30.2090.10">
    <property type="entry name" value="Multidrug efflux transporter AcrB TolC docking domain, DN and DC subdomains"/>
    <property type="match status" value="2"/>
</dbReference>
<evidence type="ECO:0000313" key="10">
    <source>
        <dbReference type="Proteomes" id="UP000661715"/>
    </source>
</evidence>
<evidence type="ECO:0000256" key="5">
    <source>
        <dbReference type="ARBA" id="ARBA00022692"/>
    </source>
</evidence>
<reference evidence="9 10" key="1">
    <citation type="journal article" date="2020" name="Microbiol. Res.">
        <title>Flavobacterium pokkalii sp. nov., a novel plant growth promoting native rhizobacteria isolated from pokkali rice grown in coastal saline affected agricultural regions of southern India, Kerala.</title>
        <authorList>
            <person name="Menon R.R."/>
            <person name="Kumari S."/>
            <person name="Viver T."/>
            <person name="Rameshkumar N."/>
        </authorList>
    </citation>
    <scope>NUCLEOTIDE SEQUENCE [LARGE SCALE GENOMIC DNA]</scope>
    <source>
        <strain evidence="9 10">L1I52</strain>
    </source>
</reference>
<evidence type="ECO:0000256" key="3">
    <source>
        <dbReference type="ARBA" id="ARBA00022448"/>
    </source>
</evidence>
<comment type="caution">
    <text evidence="9">The sequence shown here is derived from an EMBL/GenBank/DDBJ whole genome shotgun (WGS) entry which is preliminary data.</text>
</comment>
<dbReference type="EMBL" id="NASZ01000009">
    <property type="protein sequence ID" value="MBD0725126.1"/>
    <property type="molecule type" value="Genomic_DNA"/>
</dbReference>
<keyword evidence="7 8" id="KW-0472">Membrane</keyword>